<proteinExistence type="predicted"/>
<sequence length="454" mass="49242">MTEEQAIVQAARVWYNSSHKAEPEHELAMAVLRYNNALASLPSNPEHDTEGAIKAAFEAKYSSSAEDPACAEDLRLFRDGWLEHDTYGAPPVGALTEDQIAHLWAFEWKGNRVAFTRAIEAAVLAAAPAQESAVCRWPWLKCEAPAPCDVCGDAAPSPAEPSEYQLGYQQGRYDEQMAMGPPEEVFERGWNESPAPSEAVKGVSTAEGWQLVPVEPTAEMIEAMAEAWSICVSNDIPDECVAEYRAALLAAPSHPPATPADIDWKAEYDGAQKVLTEIRTALNASGYWPLGMDLVASIRGLLAATPAVAVQAEPVVPDGVWEALQRMIEDGLVKGPASQEDARTVALYRDRVRFLAAHPKPAAPADDFKSRLMATGRVANFTPDGKPAAPATAEDAASDQQLQEIIWAKHFYKGYWLRESDKTCIEWWKQGFRDAEAVLALRSGASAQPAGGAA</sequence>
<keyword evidence="2" id="KW-1185">Reference proteome</keyword>
<protein>
    <submittedName>
        <fullName evidence="1">Uncharacterized protein</fullName>
    </submittedName>
</protein>
<evidence type="ECO:0000313" key="2">
    <source>
        <dbReference type="Proteomes" id="UP001169027"/>
    </source>
</evidence>
<dbReference type="EMBL" id="JAUKVY010000003">
    <property type="protein sequence ID" value="MDO1531915.1"/>
    <property type="molecule type" value="Genomic_DNA"/>
</dbReference>
<name>A0ABT8RZP1_9BURK</name>
<gene>
    <name evidence="1" type="ORF">Q2T77_06420</name>
</gene>
<evidence type="ECO:0000313" key="1">
    <source>
        <dbReference type="EMBL" id="MDO1531915.1"/>
    </source>
</evidence>
<comment type="caution">
    <text evidence="1">The sequence shown here is derived from an EMBL/GenBank/DDBJ whole genome shotgun (WGS) entry which is preliminary data.</text>
</comment>
<accession>A0ABT8RZP1</accession>
<dbReference type="Proteomes" id="UP001169027">
    <property type="component" value="Unassembled WGS sequence"/>
</dbReference>
<reference evidence="1" key="1">
    <citation type="submission" date="2023-06" db="EMBL/GenBank/DDBJ databases">
        <authorList>
            <person name="Jiang Y."/>
            <person name="Liu Q."/>
        </authorList>
    </citation>
    <scope>NUCLEOTIDE SEQUENCE</scope>
    <source>
        <strain evidence="1">CGMCC 1.12090</strain>
    </source>
</reference>
<organism evidence="1 2">
    <name type="scientific">Variovorax ginsengisoli</name>
    <dbReference type="NCBI Taxonomy" id="363844"/>
    <lineage>
        <taxon>Bacteria</taxon>
        <taxon>Pseudomonadati</taxon>
        <taxon>Pseudomonadota</taxon>
        <taxon>Betaproteobacteria</taxon>
        <taxon>Burkholderiales</taxon>
        <taxon>Comamonadaceae</taxon>
        <taxon>Variovorax</taxon>
    </lineage>
</organism>
<dbReference type="RefSeq" id="WP_301805572.1">
    <property type="nucleotide sequence ID" value="NZ_JAUJZH010000003.1"/>
</dbReference>